<organism evidence="4 5">
    <name type="scientific">Venturia effusa</name>
    <dbReference type="NCBI Taxonomy" id="50376"/>
    <lineage>
        <taxon>Eukaryota</taxon>
        <taxon>Fungi</taxon>
        <taxon>Dikarya</taxon>
        <taxon>Ascomycota</taxon>
        <taxon>Pezizomycotina</taxon>
        <taxon>Dothideomycetes</taxon>
        <taxon>Pleosporomycetidae</taxon>
        <taxon>Venturiales</taxon>
        <taxon>Venturiaceae</taxon>
        <taxon>Venturia</taxon>
    </lineage>
</organism>
<dbReference type="InterPro" id="IPR037185">
    <property type="entry name" value="EmrE-like"/>
</dbReference>
<evidence type="ECO:0000256" key="2">
    <source>
        <dbReference type="SAM" id="Phobius"/>
    </source>
</evidence>
<dbReference type="GO" id="GO:0016020">
    <property type="term" value="C:membrane"/>
    <property type="evidence" value="ECO:0007669"/>
    <property type="project" value="InterPro"/>
</dbReference>
<accession>A0A517LJT8</accession>
<protein>
    <recommendedName>
        <fullName evidence="3">EamA domain-containing protein</fullName>
    </recommendedName>
</protein>
<dbReference type="InterPro" id="IPR000620">
    <property type="entry name" value="EamA_dom"/>
</dbReference>
<evidence type="ECO:0000313" key="5">
    <source>
        <dbReference type="Proteomes" id="UP000316270"/>
    </source>
</evidence>
<dbReference type="OrthoDB" id="10062838at2759"/>
<dbReference type="InterPro" id="IPR026505">
    <property type="entry name" value="Solute_c_fam_35_mem_F3/F4"/>
</dbReference>
<dbReference type="PANTHER" id="PTHR19346">
    <property type="entry name" value="SUGAR PHOSPHATE TRANSPORTER DOMAIN-CONTAINING PROTEIN"/>
    <property type="match status" value="1"/>
</dbReference>
<dbReference type="Pfam" id="PF00892">
    <property type="entry name" value="EamA"/>
    <property type="match status" value="1"/>
</dbReference>
<feature type="transmembrane region" description="Helical" evidence="2">
    <location>
        <begin position="264"/>
        <end position="285"/>
    </location>
</feature>
<feature type="region of interest" description="Disordered" evidence="1">
    <location>
        <begin position="1"/>
        <end position="148"/>
    </location>
</feature>
<dbReference type="PANTHER" id="PTHR19346:SF4">
    <property type="entry name" value="SUGAR PHOSPHATE TRANSPORTER DOMAIN-CONTAINING PROTEIN"/>
    <property type="match status" value="1"/>
</dbReference>
<feature type="transmembrane region" description="Helical" evidence="2">
    <location>
        <begin position="410"/>
        <end position="429"/>
    </location>
</feature>
<dbReference type="AlphaFoldDB" id="A0A517LJT8"/>
<keyword evidence="2" id="KW-0812">Transmembrane</keyword>
<evidence type="ECO:0000313" key="4">
    <source>
        <dbReference type="EMBL" id="QDS75909.1"/>
    </source>
</evidence>
<dbReference type="Proteomes" id="UP000316270">
    <property type="component" value="Chromosome 14"/>
</dbReference>
<gene>
    <name evidence="4" type="ORF">FKW77_002702</name>
</gene>
<feature type="transmembrane region" description="Helical" evidence="2">
    <location>
        <begin position="477"/>
        <end position="497"/>
    </location>
</feature>
<sequence>MYDNHRAPLVPKTKRLPTSSILPHDHFSDSSSVSERINTPDILSQPQSRQPSRLSSPFVLPVSGGQSVPIEGGENTGDDVWEDWDNQDNEAEEEEEHLDMPSDLRPSLDGQDTGRSHHQPLLGSRVGQPGAYDSPPRPTTSRKSTFHERDPVAEAKYATKKRYSYAAFFLVLSLISFAVQTETAVYIQSQLHWEKAYCMLYFTHGSWTLLWPFQLLILRLQNWSTPWPIFWQRHVELVTQTARMVQHRTLHPSPRQSQESPWPYMLRTIVFITLSLTVAGSSWYIAVNMTTASDLTAIYNCSAFFAYAFSVPLLGEKLRASKVVSVAVAIVGVLIVAYGGSSHTPKHGSKSGGGAGGPGHDKSDKNGEHPYQFIGNVIIGIGSVMYGFYEVLYKKAACPPEDCSPGRGMIFANTVGSMIGLFTLSVLWIPLPILHFTGIEIFEFPEGKAAWLMFISVLANVTFSGSFLVLISLTSPVLSSVAALLTIFIVAIIDQLLPPPLNAPLSGAAIVGGTLIIGAFIMLSWATYKEMEEERRRASLDAVEESDIDD</sequence>
<reference evidence="4 5" key="1">
    <citation type="submission" date="2019-07" db="EMBL/GenBank/DDBJ databases">
        <title>Finished genome of Venturia effusa.</title>
        <authorList>
            <person name="Young C.A."/>
            <person name="Cox M.P."/>
            <person name="Ganley A.R.D."/>
            <person name="David W.J."/>
        </authorList>
    </citation>
    <scope>NUCLEOTIDE SEQUENCE [LARGE SCALE GENOMIC DNA]</scope>
    <source>
        <strain evidence="5">albino</strain>
    </source>
</reference>
<feature type="compositionally biased region" description="Acidic residues" evidence="1">
    <location>
        <begin position="76"/>
        <end position="97"/>
    </location>
</feature>
<dbReference type="EMBL" id="CP042198">
    <property type="protein sequence ID" value="QDS75909.1"/>
    <property type="molecule type" value="Genomic_DNA"/>
</dbReference>
<feature type="transmembrane region" description="Helical" evidence="2">
    <location>
        <begin position="322"/>
        <end position="340"/>
    </location>
</feature>
<proteinExistence type="predicted"/>
<feature type="domain" description="EamA" evidence="3">
    <location>
        <begin position="258"/>
        <end position="337"/>
    </location>
</feature>
<feature type="transmembrane region" description="Helical" evidence="2">
    <location>
        <begin position="449"/>
        <end position="470"/>
    </location>
</feature>
<keyword evidence="2" id="KW-1133">Transmembrane helix</keyword>
<feature type="transmembrane region" description="Helical" evidence="2">
    <location>
        <begin position="165"/>
        <end position="187"/>
    </location>
</feature>
<feature type="transmembrane region" description="Helical" evidence="2">
    <location>
        <begin position="503"/>
        <end position="528"/>
    </location>
</feature>
<feature type="transmembrane region" description="Helical" evidence="2">
    <location>
        <begin position="199"/>
        <end position="218"/>
    </location>
</feature>
<evidence type="ECO:0000256" key="1">
    <source>
        <dbReference type="SAM" id="MobiDB-lite"/>
    </source>
</evidence>
<dbReference type="SUPFAM" id="SSF103481">
    <property type="entry name" value="Multidrug resistance efflux transporter EmrE"/>
    <property type="match status" value="1"/>
</dbReference>
<feature type="region of interest" description="Disordered" evidence="1">
    <location>
        <begin position="342"/>
        <end position="362"/>
    </location>
</feature>
<feature type="transmembrane region" description="Helical" evidence="2">
    <location>
        <begin position="371"/>
        <end position="389"/>
    </location>
</feature>
<keyword evidence="2" id="KW-0472">Membrane</keyword>
<evidence type="ECO:0000259" key="3">
    <source>
        <dbReference type="Pfam" id="PF00892"/>
    </source>
</evidence>
<feature type="transmembrane region" description="Helical" evidence="2">
    <location>
        <begin position="297"/>
        <end position="315"/>
    </location>
</feature>
<feature type="compositionally biased region" description="Low complexity" evidence="1">
    <location>
        <begin position="43"/>
        <end position="57"/>
    </location>
</feature>
<name>A0A517LJT8_9PEZI</name>
<keyword evidence="5" id="KW-1185">Reference proteome</keyword>